<comment type="similarity">
    <text evidence="2">Belongs to the threonine aldolase family.</text>
</comment>
<keyword evidence="3" id="KW-0663">Pyridoxal phosphate</keyword>
<dbReference type="InterPro" id="IPR001597">
    <property type="entry name" value="ArAA_b-elim_lyase/Thr_aldolase"/>
</dbReference>
<dbReference type="InterPro" id="IPR015422">
    <property type="entry name" value="PyrdxlP-dep_Trfase_small"/>
</dbReference>
<dbReference type="InterPro" id="IPR023603">
    <property type="entry name" value="Low_specificity_L-TA-like"/>
</dbReference>
<organism evidence="5 6">
    <name type="scientific">Sporosarcina siberiensis</name>
    <dbReference type="NCBI Taxonomy" id="1365606"/>
    <lineage>
        <taxon>Bacteria</taxon>
        <taxon>Bacillati</taxon>
        <taxon>Bacillota</taxon>
        <taxon>Bacilli</taxon>
        <taxon>Bacillales</taxon>
        <taxon>Caryophanaceae</taxon>
        <taxon>Sporosarcina</taxon>
    </lineage>
</organism>
<dbReference type="Pfam" id="PF01212">
    <property type="entry name" value="Beta_elim_lyase"/>
    <property type="match status" value="1"/>
</dbReference>
<gene>
    <name evidence="5" type="ORF">ACFSFY_01710</name>
</gene>
<evidence type="ECO:0000313" key="6">
    <source>
        <dbReference type="Proteomes" id="UP001597218"/>
    </source>
</evidence>
<protein>
    <submittedName>
        <fullName evidence="5">Threonine aldolase family protein</fullName>
    </submittedName>
</protein>
<evidence type="ECO:0000259" key="4">
    <source>
        <dbReference type="Pfam" id="PF01212"/>
    </source>
</evidence>
<dbReference type="PIRSF" id="PIRSF017617">
    <property type="entry name" value="Thr_aldolase"/>
    <property type="match status" value="1"/>
</dbReference>
<comment type="caution">
    <text evidence="5">The sequence shown here is derived from an EMBL/GenBank/DDBJ whole genome shotgun (WGS) entry which is preliminary data.</text>
</comment>
<dbReference type="RefSeq" id="WP_381535446.1">
    <property type="nucleotide sequence ID" value="NZ_JBHUGI010000004.1"/>
</dbReference>
<evidence type="ECO:0000256" key="3">
    <source>
        <dbReference type="ARBA" id="ARBA00022898"/>
    </source>
</evidence>
<evidence type="ECO:0000313" key="5">
    <source>
        <dbReference type="EMBL" id="MFD1926789.1"/>
    </source>
</evidence>
<keyword evidence="6" id="KW-1185">Reference proteome</keyword>
<dbReference type="PANTHER" id="PTHR48097:SF9">
    <property type="entry name" value="L-THREONINE ALDOLASE"/>
    <property type="match status" value="1"/>
</dbReference>
<name>A0ABW4SEF1_9BACL</name>
<dbReference type="Gene3D" id="3.90.1150.10">
    <property type="entry name" value="Aspartate Aminotransferase, domain 1"/>
    <property type="match status" value="1"/>
</dbReference>
<evidence type="ECO:0000256" key="2">
    <source>
        <dbReference type="ARBA" id="ARBA00006966"/>
    </source>
</evidence>
<sequence length="337" mass="37081">MIDLRSDTGTLPTDEMREVMKNAVVGDDGRGTDPTVAKLEELSAEIFGKEAALFCNSGTMANIVAVLTHVKRGERIGIDPNSHIYSSETSIFMEDYFGRKAEFYRANSMGRPEMSDVRNLIERRQIQLLCFENTLGFYGGTCLTAEELADYCFEAQKHNIPVHLDGARIFNAAVHLNEKVSELTKSVDTVMYCLSKGLGAPVGSVLCGSKEFITQARKTRKALGGNMRQSGIVAAAGIIALQDADRLKDDHSHAQMLFKAIAHNPLIRINDASIQTNIIKIDISTSGMNLREFVNGLKKEGVLVKEVDGQHIRLVLHKDISTVHVGEAADSINRFLK</sequence>
<dbReference type="PANTHER" id="PTHR48097">
    <property type="entry name" value="L-THREONINE ALDOLASE-RELATED"/>
    <property type="match status" value="1"/>
</dbReference>
<evidence type="ECO:0000256" key="1">
    <source>
        <dbReference type="ARBA" id="ARBA00001933"/>
    </source>
</evidence>
<dbReference type="SUPFAM" id="SSF53383">
    <property type="entry name" value="PLP-dependent transferases"/>
    <property type="match status" value="1"/>
</dbReference>
<dbReference type="InterPro" id="IPR015424">
    <property type="entry name" value="PyrdxlP-dep_Trfase"/>
</dbReference>
<dbReference type="NCBIfam" id="NF041359">
    <property type="entry name" value="GntG_guanitoxin"/>
    <property type="match status" value="1"/>
</dbReference>
<reference evidence="6" key="1">
    <citation type="journal article" date="2019" name="Int. J. Syst. Evol. Microbiol.">
        <title>The Global Catalogue of Microorganisms (GCM) 10K type strain sequencing project: providing services to taxonomists for standard genome sequencing and annotation.</title>
        <authorList>
            <consortium name="The Broad Institute Genomics Platform"/>
            <consortium name="The Broad Institute Genome Sequencing Center for Infectious Disease"/>
            <person name="Wu L."/>
            <person name="Ma J."/>
        </authorList>
    </citation>
    <scope>NUCLEOTIDE SEQUENCE [LARGE SCALE GENOMIC DNA]</scope>
    <source>
        <strain evidence="6">CGMCC 4.7177</strain>
    </source>
</reference>
<dbReference type="Gene3D" id="3.40.640.10">
    <property type="entry name" value="Type I PLP-dependent aspartate aminotransferase-like (Major domain)"/>
    <property type="match status" value="1"/>
</dbReference>
<dbReference type="InterPro" id="IPR015421">
    <property type="entry name" value="PyrdxlP-dep_Trfase_major"/>
</dbReference>
<dbReference type="Proteomes" id="UP001597218">
    <property type="component" value="Unassembled WGS sequence"/>
</dbReference>
<feature type="domain" description="Aromatic amino acid beta-eliminating lyase/threonine aldolase" evidence="4">
    <location>
        <begin position="3"/>
        <end position="282"/>
    </location>
</feature>
<dbReference type="EMBL" id="JBHUGI010000004">
    <property type="protein sequence ID" value="MFD1926789.1"/>
    <property type="molecule type" value="Genomic_DNA"/>
</dbReference>
<proteinExistence type="inferred from homology"/>
<comment type="cofactor">
    <cofactor evidence="1">
        <name>pyridoxal 5'-phosphate</name>
        <dbReference type="ChEBI" id="CHEBI:597326"/>
    </cofactor>
</comment>
<accession>A0ABW4SEF1</accession>